<dbReference type="PANTHER" id="PTHR46179:SF13">
    <property type="entry name" value="C2H2-TYPE DOMAIN-CONTAINING PROTEIN"/>
    <property type="match status" value="1"/>
</dbReference>
<dbReference type="GO" id="GO:0005634">
    <property type="term" value="C:nucleus"/>
    <property type="evidence" value="ECO:0007669"/>
    <property type="project" value="UniProtKB-SubCell"/>
</dbReference>
<feature type="domain" description="C2H2-type" evidence="10">
    <location>
        <begin position="213"/>
        <end position="242"/>
    </location>
</feature>
<dbReference type="Pfam" id="PF00096">
    <property type="entry name" value="zf-C2H2"/>
    <property type="match status" value="2"/>
</dbReference>
<evidence type="ECO:0000256" key="6">
    <source>
        <dbReference type="ARBA" id="ARBA00023163"/>
    </source>
</evidence>
<dbReference type="SMART" id="SM00355">
    <property type="entry name" value="ZnF_C2H2"/>
    <property type="match status" value="6"/>
</dbReference>
<evidence type="ECO:0000256" key="1">
    <source>
        <dbReference type="ARBA" id="ARBA00004123"/>
    </source>
</evidence>
<dbReference type="FunFam" id="3.30.160.60:FF:002343">
    <property type="entry name" value="Zinc finger protein 33A"/>
    <property type="match status" value="1"/>
</dbReference>
<dbReference type="InterPro" id="IPR013087">
    <property type="entry name" value="Znf_C2H2_type"/>
</dbReference>
<evidence type="ECO:0000256" key="4">
    <source>
        <dbReference type="ARBA" id="ARBA00022833"/>
    </source>
</evidence>
<keyword evidence="4" id="KW-0862">Zinc</keyword>
<dbReference type="InterPro" id="IPR036236">
    <property type="entry name" value="Znf_C2H2_sf"/>
</dbReference>
<evidence type="ECO:0000256" key="3">
    <source>
        <dbReference type="ARBA" id="ARBA00022771"/>
    </source>
</evidence>
<dbReference type="Gene3D" id="3.30.160.60">
    <property type="entry name" value="Classic Zinc Finger"/>
    <property type="match status" value="6"/>
</dbReference>
<gene>
    <name evidence="11" type="ORF">ABMA28_006850</name>
</gene>
<feature type="domain" description="C2H2-type" evidence="10">
    <location>
        <begin position="292"/>
        <end position="314"/>
    </location>
</feature>
<dbReference type="FunFam" id="3.30.160.60:FF:000446">
    <property type="entry name" value="Zinc finger protein"/>
    <property type="match status" value="1"/>
</dbReference>
<organism evidence="11 12">
    <name type="scientific">Loxostege sticticalis</name>
    <name type="common">Beet webworm moth</name>
    <dbReference type="NCBI Taxonomy" id="481309"/>
    <lineage>
        <taxon>Eukaryota</taxon>
        <taxon>Metazoa</taxon>
        <taxon>Ecdysozoa</taxon>
        <taxon>Arthropoda</taxon>
        <taxon>Hexapoda</taxon>
        <taxon>Insecta</taxon>
        <taxon>Pterygota</taxon>
        <taxon>Neoptera</taxon>
        <taxon>Endopterygota</taxon>
        <taxon>Lepidoptera</taxon>
        <taxon>Glossata</taxon>
        <taxon>Ditrysia</taxon>
        <taxon>Pyraloidea</taxon>
        <taxon>Crambidae</taxon>
        <taxon>Pyraustinae</taxon>
        <taxon>Loxostege</taxon>
    </lineage>
</organism>
<comment type="caution">
    <text evidence="11">The sequence shown here is derived from an EMBL/GenBank/DDBJ whole genome shotgun (WGS) entry which is preliminary data.</text>
</comment>
<dbReference type="AlphaFoldDB" id="A0ABD0TNN0"/>
<dbReference type="PROSITE" id="PS50157">
    <property type="entry name" value="ZINC_FINGER_C2H2_2"/>
    <property type="match status" value="6"/>
</dbReference>
<feature type="region of interest" description="Disordered" evidence="9">
    <location>
        <begin position="502"/>
        <end position="523"/>
    </location>
</feature>
<keyword evidence="5" id="KW-0805">Transcription regulation</keyword>
<protein>
    <recommendedName>
        <fullName evidence="10">C2H2-type domain-containing protein</fullName>
    </recommendedName>
</protein>
<dbReference type="Proteomes" id="UP001549921">
    <property type="component" value="Unassembled WGS sequence"/>
</dbReference>
<evidence type="ECO:0000256" key="7">
    <source>
        <dbReference type="ARBA" id="ARBA00023242"/>
    </source>
</evidence>
<keyword evidence="3 8" id="KW-0863">Zinc-finger</keyword>
<evidence type="ECO:0000259" key="10">
    <source>
        <dbReference type="PROSITE" id="PS50157"/>
    </source>
</evidence>
<name>A0ABD0TNN0_LOXSC</name>
<dbReference type="SUPFAM" id="SSF57667">
    <property type="entry name" value="beta-beta-alpha zinc fingers"/>
    <property type="match status" value="3"/>
</dbReference>
<accession>A0ABD0TNN0</accession>
<feature type="domain" description="C2H2-type" evidence="10">
    <location>
        <begin position="352"/>
        <end position="381"/>
    </location>
</feature>
<dbReference type="PANTHER" id="PTHR46179">
    <property type="entry name" value="ZINC FINGER PROTEIN"/>
    <property type="match status" value="1"/>
</dbReference>
<dbReference type="GO" id="GO:0006355">
    <property type="term" value="P:regulation of DNA-templated transcription"/>
    <property type="evidence" value="ECO:0007669"/>
    <property type="project" value="UniProtKB-ARBA"/>
</dbReference>
<comment type="subcellular location">
    <subcellularLocation>
        <location evidence="1">Nucleus</location>
    </subcellularLocation>
</comment>
<evidence type="ECO:0000313" key="11">
    <source>
        <dbReference type="EMBL" id="KAL0850946.1"/>
    </source>
</evidence>
<dbReference type="InterPro" id="IPR051061">
    <property type="entry name" value="Zinc_finger_trans_reg"/>
</dbReference>
<feature type="domain" description="C2H2-type" evidence="10">
    <location>
        <begin position="382"/>
        <end position="410"/>
    </location>
</feature>
<evidence type="ECO:0000313" key="12">
    <source>
        <dbReference type="Proteomes" id="UP001549921"/>
    </source>
</evidence>
<keyword evidence="6" id="KW-0804">Transcription</keyword>
<proteinExistence type="predicted"/>
<evidence type="ECO:0000256" key="2">
    <source>
        <dbReference type="ARBA" id="ARBA00022723"/>
    </source>
</evidence>
<feature type="compositionally biased region" description="Acidic residues" evidence="9">
    <location>
        <begin position="502"/>
        <end position="519"/>
    </location>
</feature>
<feature type="domain" description="C2H2-type" evidence="10">
    <location>
        <begin position="322"/>
        <end position="351"/>
    </location>
</feature>
<feature type="domain" description="C2H2-type" evidence="10">
    <location>
        <begin position="411"/>
        <end position="441"/>
    </location>
</feature>
<keyword evidence="2" id="KW-0479">Metal-binding</keyword>
<dbReference type="PROSITE" id="PS00028">
    <property type="entry name" value="ZINC_FINGER_C2H2_1"/>
    <property type="match status" value="6"/>
</dbReference>
<evidence type="ECO:0000256" key="8">
    <source>
        <dbReference type="PROSITE-ProRule" id="PRU00042"/>
    </source>
</evidence>
<evidence type="ECO:0000256" key="5">
    <source>
        <dbReference type="ARBA" id="ARBA00023015"/>
    </source>
</evidence>
<keyword evidence="7" id="KW-0539">Nucleus</keyword>
<dbReference type="GO" id="GO:0008270">
    <property type="term" value="F:zinc ion binding"/>
    <property type="evidence" value="ECO:0007669"/>
    <property type="project" value="UniProtKB-KW"/>
</dbReference>
<dbReference type="EMBL" id="JBEDNZ010000002">
    <property type="protein sequence ID" value="KAL0850946.1"/>
    <property type="molecule type" value="Genomic_DNA"/>
</dbReference>
<evidence type="ECO:0000256" key="9">
    <source>
        <dbReference type="SAM" id="MobiDB-lite"/>
    </source>
</evidence>
<reference evidence="11 12" key="1">
    <citation type="submission" date="2024-06" db="EMBL/GenBank/DDBJ databases">
        <title>A chromosome-level genome assembly of beet webworm, Loxostege sticticalis.</title>
        <authorList>
            <person name="Zhang Y."/>
        </authorList>
    </citation>
    <scope>NUCLEOTIDE SEQUENCE [LARGE SCALE GENOMIC DNA]</scope>
    <source>
        <strain evidence="11">AQ028</strain>
        <tissue evidence="11">Male pupae</tissue>
    </source>
</reference>
<sequence>MRTMFVSREKSVKKKFQKPNILRKKSKISSKANMLEAFESSDSNSLVSGCFLREANAEEAQSEAVATLNGHTAFEIETQTNRNEDFKLIASEPNDCILNKENDAVLVEDNVQLKCNEENSNQAFVNIDSFFSDATAESVTLYGLDCDTQETIETLVVIGNESPESKVYVEQNTGEVNNMLPLSTVSNDCAELSQAEASNTSPVQSLYSPMVKFKCSIPSCNKEFRSEQKLIKHQNTHADDGSVKAPRQVTLECPVKRVEADGTEKPCGKIFLVREELLTHLNEDHTLDDASYRCDECGRQFFWASGLRAHARAHCRAPGPQLVCGWAGCGRVFRQPCRLREHARAHTGDRPYSCDYPECGWSFRSASKLMRHARRHTGERRHACEECGRAFLRREHLRDHHARYHAARKPHACTHPGCEQTFSNMSTRYLHMKKVHEKKENSPPATITSETETFFSLQKTDNNMFLVKLTPESSLTDDMSDSQLCGGELVLQQAAAEAEAEAEAAELEPEDEAEAEGEDEWHSARTHCTWPLEGRASADENDANLLKDDCQEQLEGSESNTYTVRSDLFLHGNVLINEDSEHMGAGVTVSAESAEGGAGAEGADSLGADLGLLDAHPTIDLMQEELMYADAAADESSFRIFLLSGEELT</sequence>